<evidence type="ECO:0000256" key="1">
    <source>
        <dbReference type="ARBA" id="ARBA00022679"/>
    </source>
</evidence>
<dbReference type="GO" id="GO:0000155">
    <property type="term" value="F:phosphorelay sensor kinase activity"/>
    <property type="evidence" value="ECO:0007669"/>
    <property type="project" value="InterPro"/>
</dbReference>
<dbReference type="RefSeq" id="WP_089969785.1">
    <property type="nucleotide sequence ID" value="NZ_FNJM01000006.1"/>
</dbReference>
<dbReference type="PANTHER" id="PTHR45569:SF1">
    <property type="entry name" value="SENSOR PROTEIN KDPD"/>
    <property type="match status" value="1"/>
</dbReference>
<dbReference type="EMBL" id="FNJM01000006">
    <property type="protein sequence ID" value="SDP49450.1"/>
    <property type="molecule type" value="Genomic_DNA"/>
</dbReference>
<evidence type="ECO:0000259" key="5">
    <source>
        <dbReference type="Pfam" id="PF02702"/>
    </source>
</evidence>
<keyword evidence="7" id="KW-1185">Reference proteome</keyword>
<dbReference type="Gene3D" id="3.40.50.620">
    <property type="entry name" value="HUPs"/>
    <property type="match status" value="1"/>
</dbReference>
<dbReference type="AlphaFoldDB" id="A0A1H0T6U5"/>
<gene>
    <name evidence="6" type="ORF">SAMN04488529_10684</name>
</gene>
<protein>
    <submittedName>
        <fullName evidence="6">Two-component system, OmpR family, sensor histidine kinase KdpD</fullName>
    </submittedName>
</protein>
<dbReference type="InterPro" id="IPR027417">
    <property type="entry name" value="P-loop_NTPase"/>
</dbReference>
<dbReference type="SUPFAM" id="SSF52402">
    <property type="entry name" value="Adenine nucleotide alpha hydrolases-like"/>
    <property type="match status" value="1"/>
</dbReference>
<keyword evidence="1" id="KW-0808">Transferase</keyword>
<feature type="domain" description="UspA" evidence="4">
    <location>
        <begin position="248"/>
        <end position="366"/>
    </location>
</feature>
<dbReference type="OrthoDB" id="9806130at2"/>
<sequence>MDKKRANLEQALNACKKETTGLLKVFLGYAPGVGKTYTMLNEANRRFKRGEDIVIGYFESHGRQDTIDQLKDLPQIPLKDILYNNITLTEMNLEEILKRKPKLVIIDELAHTNAPGSKNRKRYEDVLEILNCGINVYTTVNLQHLESLNDVIRQITGVNVNETVPDIILEDSEVVVIDITPDSLRNRLQRGDIYKEPLIERSLSNFFRKGNLTALRELTLRQTADEVDEDLEEYKINHDIHENWSTVERVMVSISSSHQSQRLIRMGSVLSKKYKCAFYVVYVDCTHRFSPADTPNKLDTLNKNILLAESLNATVKKLKGRSVSKELVKFAHDTHITKLIIGHSKRTTIQKFFRGSTINKLLNHSKNIQIIVVPYE</sequence>
<dbReference type="GO" id="GO:0005886">
    <property type="term" value="C:plasma membrane"/>
    <property type="evidence" value="ECO:0007669"/>
    <property type="project" value="TreeGrafter"/>
</dbReference>
<dbReference type="InterPro" id="IPR052023">
    <property type="entry name" value="Histidine_kinase_KdpD"/>
</dbReference>
<evidence type="ECO:0000256" key="2">
    <source>
        <dbReference type="ARBA" id="ARBA00022777"/>
    </source>
</evidence>
<dbReference type="Proteomes" id="UP000198597">
    <property type="component" value="Unassembled WGS sequence"/>
</dbReference>
<dbReference type="Pfam" id="PF02702">
    <property type="entry name" value="KdpD"/>
    <property type="match status" value="1"/>
</dbReference>
<dbReference type="FunFam" id="3.40.50.300:FF:000483">
    <property type="entry name" value="Sensor histidine kinase KdpD"/>
    <property type="match status" value="1"/>
</dbReference>
<dbReference type="InterPro" id="IPR006016">
    <property type="entry name" value="UspA"/>
</dbReference>
<dbReference type="Gene3D" id="3.40.50.300">
    <property type="entry name" value="P-loop containing nucleotide triphosphate hydrolases"/>
    <property type="match status" value="1"/>
</dbReference>
<accession>A0A1H0T6U5</accession>
<dbReference type="SUPFAM" id="SSF52540">
    <property type="entry name" value="P-loop containing nucleoside triphosphate hydrolases"/>
    <property type="match status" value="1"/>
</dbReference>
<feature type="domain" description="Signal transduction histidine kinase osmosensitive K+ channel sensor N-terminal" evidence="5">
    <location>
        <begin position="20"/>
        <end position="227"/>
    </location>
</feature>
<dbReference type="Pfam" id="PF00582">
    <property type="entry name" value="Usp"/>
    <property type="match status" value="1"/>
</dbReference>
<dbReference type="STRING" id="94869.SAMN04488529_10684"/>
<proteinExistence type="predicted"/>
<dbReference type="GO" id="GO:0005737">
    <property type="term" value="C:cytoplasm"/>
    <property type="evidence" value="ECO:0007669"/>
    <property type="project" value="UniProtKB-ARBA"/>
</dbReference>
<dbReference type="InterPro" id="IPR003852">
    <property type="entry name" value="Sig_transdc_His_kinase_KdpD_N"/>
</dbReference>
<keyword evidence="2 6" id="KW-0418">Kinase</keyword>
<evidence type="ECO:0000313" key="6">
    <source>
        <dbReference type="EMBL" id="SDP49450.1"/>
    </source>
</evidence>
<evidence type="ECO:0000256" key="3">
    <source>
        <dbReference type="ARBA" id="ARBA00023012"/>
    </source>
</evidence>
<reference evidence="6 7" key="1">
    <citation type="submission" date="2016-10" db="EMBL/GenBank/DDBJ databases">
        <authorList>
            <person name="de Groot N.N."/>
        </authorList>
    </citation>
    <scope>NUCLEOTIDE SEQUENCE [LARGE SCALE GENOMIC DNA]</scope>
    <source>
        <strain evidence="6 7">DSM 12272</strain>
    </source>
</reference>
<keyword evidence="3" id="KW-0902">Two-component regulatory system</keyword>
<dbReference type="InterPro" id="IPR014729">
    <property type="entry name" value="Rossmann-like_a/b/a_fold"/>
</dbReference>
<dbReference type="PANTHER" id="PTHR45569">
    <property type="entry name" value="SENSOR PROTEIN KDPD"/>
    <property type="match status" value="1"/>
</dbReference>
<name>A0A1H0T6U5_9CLOT</name>
<evidence type="ECO:0000313" key="7">
    <source>
        <dbReference type="Proteomes" id="UP000198597"/>
    </source>
</evidence>
<organism evidence="6 7">
    <name type="scientific">Clostridium gasigenes</name>
    <dbReference type="NCBI Taxonomy" id="94869"/>
    <lineage>
        <taxon>Bacteria</taxon>
        <taxon>Bacillati</taxon>
        <taxon>Bacillota</taxon>
        <taxon>Clostridia</taxon>
        <taxon>Eubacteriales</taxon>
        <taxon>Clostridiaceae</taxon>
        <taxon>Clostridium</taxon>
    </lineage>
</organism>
<evidence type="ECO:0000259" key="4">
    <source>
        <dbReference type="Pfam" id="PF00582"/>
    </source>
</evidence>